<feature type="compositionally biased region" description="Basic and acidic residues" evidence="1">
    <location>
        <begin position="134"/>
        <end position="144"/>
    </location>
</feature>
<dbReference type="Proteomes" id="UP000182858">
    <property type="component" value="Chromosome I"/>
</dbReference>
<name>A0A5C5Q8B4_9PSED</name>
<evidence type="ECO:0000313" key="4">
    <source>
        <dbReference type="EMBL" id="TWS01849.1"/>
    </source>
</evidence>
<dbReference type="InterPro" id="IPR023829">
    <property type="entry name" value="PGA_PgaD"/>
</dbReference>
<feature type="transmembrane region" description="Helical" evidence="2">
    <location>
        <begin position="12"/>
        <end position="31"/>
    </location>
</feature>
<dbReference type="OrthoDB" id="7022871at2"/>
<proteinExistence type="predicted"/>
<evidence type="ECO:0000256" key="2">
    <source>
        <dbReference type="SAM" id="Phobius"/>
    </source>
</evidence>
<evidence type="ECO:0000313" key="3">
    <source>
        <dbReference type="EMBL" id="SDF95028.1"/>
    </source>
</evidence>
<evidence type="ECO:0000313" key="5">
    <source>
        <dbReference type="Proteomes" id="UP000182858"/>
    </source>
</evidence>
<gene>
    <name evidence="4" type="primary">pgaD</name>
    <name evidence="4" type="ORF">FIV36_22980</name>
    <name evidence="3" type="ORF">SAMN05216591_4478</name>
</gene>
<keyword evidence="2" id="KW-1133">Transmembrane helix</keyword>
<accession>A0A5C5Q8B4</accession>
<sequence>MKLVRTRQRTAMWLIDVLLTLVAWAGLIWLLARGIGSMLDTHGGPRFDAPIFAAINTLQVYLWIAVFNAVILISWARYQQRRGRQFARRRAEAKALSDKNLSESFSLAEGELEQLRRPGVLVIHNDEEGHVSEVKAHVSRDVEKPGLTLVPGQDRNKDAS</sequence>
<dbReference type="Pfam" id="PF13994">
    <property type="entry name" value="PgaD"/>
    <property type="match status" value="1"/>
</dbReference>
<reference evidence="3 5" key="1">
    <citation type="submission" date="2016-10" db="EMBL/GenBank/DDBJ databases">
        <authorList>
            <person name="Varghese N."/>
            <person name="Submissions S."/>
        </authorList>
    </citation>
    <scope>NUCLEOTIDE SEQUENCE [LARGE SCALE GENOMIC DNA]</scope>
    <source>
        <strain evidence="3 5">DSM 17835</strain>
    </source>
</reference>
<keyword evidence="2" id="KW-0812">Transmembrane</keyword>
<keyword evidence="2" id="KW-0472">Membrane</keyword>
<protein>
    <submittedName>
        <fullName evidence="3">Biofilm PGA synthesis protein PgaD</fullName>
    </submittedName>
    <submittedName>
        <fullName evidence="4">Poly-beta-1,6-N-acetyl-D-glucosamine biosynthesis protein PgaD</fullName>
    </submittedName>
</protein>
<evidence type="ECO:0000256" key="1">
    <source>
        <dbReference type="SAM" id="MobiDB-lite"/>
    </source>
</evidence>
<dbReference type="Proteomes" id="UP000317951">
    <property type="component" value="Unassembled WGS sequence"/>
</dbReference>
<feature type="transmembrane region" description="Helical" evidence="2">
    <location>
        <begin position="51"/>
        <end position="76"/>
    </location>
</feature>
<dbReference type="GeneID" id="78555838"/>
<evidence type="ECO:0000313" key="6">
    <source>
        <dbReference type="Proteomes" id="UP000317951"/>
    </source>
</evidence>
<organism evidence="4 6">
    <name type="scientific">Pseudomonas extremaustralis</name>
    <dbReference type="NCBI Taxonomy" id="359110"/>
    <lineage>
        <taxon>Bacteria</taxon>
        <taxon>Pseudomonadati</taxon>
        <taxon>Pseudomonadota</taxon>
        <taxon>Gammaproteobacteria</taxon>
        <taxon>Pseudomonadales</taxon>
        <taxon>Pseudomonadaceae</taxon>
        <taxon>Pseudomonas</taxon>
    </lineage>
</organism>
<dbReference type="AlphaFoldDB" id="A0A5C5Q8B4"/>
<dbReference type="NCBIfam" id="TIGR03940">
    <property type="entry name" value="PGA_PgaD"/>
    <property type="match status" value="1"/>
</dbReference>
<dbReference type="GO" id="GO:0043709">
    <property type="term" value="P:cell adhesion involved in single-species biofilm formation"/>
    <property type="evidence" value="ECO:0007669"/>
    <property type="project" value="InterPro"/>
</dbReference>
<dbReference type="EMBL" id="VFET01000023">
    <property type="protein sequence ID" value="TWS01849.1"/>
    <property type="molecule type" value="Genomic_DNA"/>
</dbReference>
<dbReference type="EMBL" id="LT629689">
    <property type="protein sequence ID" value="SDF95028.1"/>
    <property type="molecule type" value="Genomic_DNA"/>
</dbReference>
<keyword evidence="5" id="KW-1185">Reference proteome</keyword>
<reference evidence="4 6" key="2">
    <citation type="submission" date="2019-06" db="EMBL/GenBank/DDBJ databases">
        <title>Pseudomonas bimorpha sp. nov. isolated from bovine raw milk and skim milk concentrate.</title>
        <authorList>
            <person name="Hofmann K."/>
            <person name="Huptas C."/>
            <person name="Doll E."/>
            <person name="Scherer S."/>
            <person name="Wenning M."/>
        </authorList>
    </citation>
    <scope>NUCLEOTIDE SEQUENCE [LARGE SCALE GENOMIC DNA]</scope>
    <source>
        <strain evidence="4 6">DSM 17835</strain>
    </source>
</reference>
<feature type="region of interest" description="Disordered" evidence="1">
    <location>
        <begin position="134"/>
        <end position="160"/>
    </location>
</feature>
<dbReference type="RefSeq" id="WP_010565358.1">
    <property type="nucleotide sequence ID" value="NZ_FUYI01000031.1"/>
</dbReference>